<sequence>MSATSKEMTDMDIQEHETKPPRRDEDRGSAVADLDLTESDKIGGIELAELDAIGDRIPDALAESVRYVVSRARLDEHSVVPARIGVVSSVSGDGTTTVALALTAMLDEQAPGQTCWVDLNWWSRSDAASVLDEAGPGLYEVLRGEAELDAVIRTSGGIATLRRGGVPDDERHRVARSGAMDRLIDELAGRYQHLVLDIPPLLGGSDSLEMLRHADAHLLVVRHGVTTVSQVRTAVDQIAGVESMGVILNQVKTRTPRPFRRWLSR</sequence>
<evidence type="ECO:0008006" key="4">
    <source>
        <dbReference type="Google" id="ProtNLM"/>
    </source>
</evidence>
<gene>
    <name evidence="2" type="ORF">YM304_14530</name>
</gene>
<evidence type="ECO:0000313" key="2">
    <source>
        <dbReference type="EMBL" id="BAN01767.1"/>
    </source>
</evidence>
<name>A0A6C7E4D0_ILUCY</name>
<dbReference type="RefSeq" id="WP_015441014.1">
    <property type="nucleotide sequence ID" value="NC_020520.1"/>
</dbReference>
<organism evidence="2 3">
    <name type="scientific">Ilumatobacter coccineus (strain NBRC 103263 / KCTC 29153 / YM16-304)</name>
    <dbReference type="NCBI Taxonomy" id="1313172"/>
    <lineage>
        <taxon>Bacteria</taxon>
        <taxon>Bacillati</taxon>
        <taxon>Actinomycetota</taxon>
        <taxon>Acidimicrobiia</taxon>
        <taxon>Acidimicrobiales</taxon>
        <taxon>Ilumatobacteraceae</taxon>
        <taxon>Ilumatobacter</taxon>
    </lineage>
</organism>
<accession>A0A6C7E4D0</accession>
<dbReference type="GO" id="GO:0005886">
    <property type="term" value="C:plasma membrane"/>
    <property type="evidence" value="ECO:0007669"/>
    <property type="project" value="TreeGrafter"/>
</dbReference>
<dbReference type="OrthoDB" id="9812433at2"/>
<dbReference type="Proteomes" id="UP000011863">
    <property type="component" value="Chromosome"/>
</dbReference>
<feature type="compositionally biased region" description="Basic and acidic residues" evidence="1">
    <location>
        <begin position="7"/>
        <end position="28"/>
    </location>
</feature>
<keyword evidence="3" id="KW-1185">Reference proteome</keyword>
<feature type="region of interest" description="Disordered" evidence="1">
    <location>
        <begin position="1"/>
        <end position="32"/>
    </location>
</feature>
<proteinExistence type="predicted"/>
<dbReference type="Gene3D" id="3.40.50.300">
    <property type="entry name" value="P-loop containing nucleotide triphosphate hydrolases"/>
    <property type="match status" value="1"/>
</dbReference>
<evidence type="ECO:0000313" key="3">
    <source>
        <dbReference type="Proteomes" id="UP000011863"/>
    </source>
</evidence>
<dbReference type="KEGG" id="aym:YM304_14530"/>
<dbReference type="PANTHER" id="PTHR32309:SF13">
    <property type="entry name" value="FERRIC ENTEROBACTIN TRANSPORT PROTEIN FEPE"/>
    <property type="match status" value="1"/>
</dbReference>
<dbReference type="EMBL" id="AP012057">
    <property type="protein sequence ID" value="BAN01767.1"/>
    <property type="molecule type" value="Genomic_DNA"/>
</dbReference>
<dbReference type="PANTHER" id="PTHR32309">
    <property type="entry name" value="TYROSINE-PROTEIN KINASE"/>
    <property type="match status" value="1"/>
</dbReference>
<dbReference type="GO" id="GO:0004713">
    <property type="term" value="F:protein tyrosine kinase activity"/>
    <property type="evidence" value="ECO:0007669"/>
    <property type="project" value="TreeGrafter"/>
</dbReference>
<reference evidence="2 3" key="1">
    <citation type="journal article" date="2013" name="Int. J. Syst. Evol. Microbiol.">
        <title>Ilumatobacter nonamiense sp. nov. and Ilumatobacter coccineum sp. nov., isolated from seashore sand.</title>
        <authorList>
            <person name="Matsumoto A."/>
            <person name="Kasai H."/>
            <person name="Matsuo Y."/>
            <person name="Shizuri Y."/>
            <person name="Ichikawa N."/>
            <person name="Fujita N."/>
            <person name="Omura S."/>
            <person name="Takahashi Y."/>
        </authorList>
    </citation>
    <scope>NUCLEOTIDE SEQUENCE [LARGE SCALE GENOMIC DNA]</scope>
    <source>
        <strain evidence="3">NBRC 103263 / KCTC 29153 / YM16-304</strain>
    </source>
</reference>
<evidence type="ECO:0000256" key="1">
    <source>
        <dbReference type="SAM" id="MobiDB-lite"/>
    </source>
</evidence>
<dbReference type="AlphaFoldDB" id="A0A6C7E4D0"/>
<dbReference type="InterPro" id="IPR050445">
    <property type="entry name" value="Bact_polysacc_biosynth/exp"/>
</dbReference>
<protein>
    <recommendedName>
        <fullName evidence="4">AAA domain-containing protein</fullName>
    </recommendedName>
</protein>
<dbReference type="SUPFAM" id="SSF52540">
    <property type="entry name" value="P-loop containing nucleoside triphosphate hydrolases"/>
    <property type="match status" value="1"/>
</dbReference>
<dbReference type="InterPro" id="IPR027417">
    <property type="entry name" value="P-loop_NTPase"/>
</dbReference>